<keyword evidence="1" id="KW-0812">Transmembrane</keyword>
<keyword evidence="1" id="KW-0472">Membrane</keyword>
<keyword evidence="1" id="KW-1133">Transmembrane helix</keyword>
<gene>
    <name evidence="2" type="ORF">EX30DRAFT_393333</name>
</gene>
<accession>A0A4S2N3R6</accession>
<dbReference type="SUPFAM" id="SSF53474">
    <property type="entry name" value="alpha/beta-Hydrolases"/>
    <property type="match status" value="1"/>
</dbReference>
<dbReference type="InterPro" id="IPR029058">
    <property type="entry name" value="AB_hydrolase_fold"/>
</dbReference>
<evidence type="ECO:0000313" key="3">
    <source>
        <dbReference type="Proteomes" id="UP000298138"/>
    </source>
</evidence>
<dbReference type="OrthoDB" id="10249433at2759"/>
<name>A0A4S2N3R6_9PEZI</name>
<evidence type="ECO:0008006" key="4">
    <source>
        <dbReference type="Google" id="ProtNLM"/>
    </source>
</evidence>
<proteinExistence type="predicted"/>
<keyword evidence="3" id="KW-1185">Reference proteome</keyword>
<dbReference type="GO" id="GO:0008474">
    <property type="term" value="F:palmitoyl-(protein) hydrolase activity"/>
    <property type="evidence" value="ECO:0007669"/>
    <property type="project" value="TreeGrafter"/>
</dbReference>
<feature type="transmembrane region" description="Helical" evidence="1">
    <location>
        <begin position="56"/>
        <end position="80"/>
    </location>
</feature>
<sequence length="395" mass="44488">MLHHRVFRAVPRSFNCHLGRRSQLIRPQCSRTLLNAMTIGSPQFRAFSLEAMHPVLLAPMVFTGLLLGLWAYKCAIMVIFQNRIIYMPSIPPFSRSETLETYRQFHHGITWGSETLKTPDNHRLTVGIAHRPPLKDIRIKHNLNILFLQGNASSLPPRTPTISRILRDLPPHLDIHFYALSYRGFWTSTGRASPKGIAIDTKAFLSTYMKRSSQPIDDSRNLETLLLWGQSIGSGILLSGLSSLHSLPSSSKDPHAMILETPFPSIQKALTSLYPQRWLPYRYLGPFVQRGGWNVMALSNRQWRLDCGKGGGVLVLEAGNDEVLGDGMGEMVEGVMRERLGEMGMREKVERVVVKGAGHSEAAEKGRGRVVEWVSRVVREREKDSEDNTSGLHHQ</sequence>
<dbReference type="InParanoid" id="A0A4S2N3R6"/>
<dbReference type="PANTHER" id="PTHR12277:SF64">
    <property type="entry name" value="SUPERFAMILY HYDROLASE, PUTATIVE (AFU_ORTHOLOGUE AFUA_3G01760)-RELATED"/>
    <property type="match status" value="1"/>
</dbReference>
<dbReference type="GO" id="GO:0016020">
    <property type="term" value="C:membrane"/>
    <property type="evidence" value="ECO:0007669"/>
    <property type="project" value="TreeGrafter"/>
</dbReference>
<organism evidence="2 3">
    <name type="scientific">Ascodesmis nigricans</name>
    <dbReference type="NCBI Taxonomy" id="341454"/>
    <lineage>
        <taxon>Eukaryota</taxon>
        <taxon>Fungi</taxon>
        <taxon>Dikarya</taxon>
        <taxon>Ascomycota</taxon>
        <taxon>Pezizomycotina</taxon>
        <taxon>Pezizomycetes</taxon>
        <taxon>Pezizales</taxon>
        <taxon>Ascodesmidaceae</taxon>
        <taxon>Ascodesmis</taxon>
    </lineage>
</organism>
<evidence type="ECO:0000313" key="2">
    <source>
        <dbReference type="EMBL" id="TGZ83777.1"/>
    </source>
</evidence>
<dbReference type="Gene3D" id="3.40.50.1820">
    <property type="entry name" value="alpha/beta hydrolase"/>
    <property type="match status" value="1"/>
</dbReference>
<dbReference type="EMBL" id="ML220113">
    <property type="protein sequence ID" value="TGZ83777.1"/>
    <property type="molecule type" value="Genomic_DNA"/>
</dbReference>
<reference evidence="2 3" key="1">
    <citation type="submission" date="2019-04" db="EMBL/GenBank/DDBJ databases">
        <title>Comparative genomics and transcriptomics to analyze fruiting body development in filamentous ascomycetes.</title>
        <authorList>
            <consortium name="DOE Joint Genome Institute"/>
            <person name="Lutkenhaus R."/>
            <person name="Traeger S."/>
            <person name="Breuer J."/>
            <person name="Kuo A."/>
            <person name="Lipzen A."/>
            <person name="Pangilinan J."/>
            <person name="Dilworth D."/>
            <person name="Sandor L."/>
            <person name="Poggeler S."/>
            <person name="Barry K."/>
            <person name="Grigoriev I.V."/>
            <person name="Nowrousian M."/>
        </authorList>
    </citation>
    <scope>NUCLEOTIDE SEQUENCE [LARGE SCALE GENOMIC DNA]</scope>
    <source>
        <strain evidence="2 3">CBS 389.68</strain>
    </source>
</reference>
<dbReference type="STRING" id="341454.A0A4S2N3R6"/>
<evidence type="ECO:0000256" key="1">
    <source>
        <dbReference type="SAM" id="Phobius"/>
    </source>
</evidence>
<dbReference type="AlphaFoldDB" id="A0A4S2N3R6"/>
<dbReference type="PANTHER" id="PTHR12277">
    <property type="entry name" value="ALPHA/BETA HYDROLASE DOMAIN-CONTAINING PROTEIN"/>
    <property type="match status" value="1"/>
</dbReference>
<dbReference type="Proteomes" id="UP000298138">
    <property type="component" value="Unassembled WGS sequence"/>
</dbReference>
<protein>
    <recommendedName>
        <fullName evidence="4">Alpha/beta-hydrolase</fullName>
    </recommendedName>
</protein>